<accession>A0ABR2WF72</accession>
<dbReference type="Proteomes" id="UP001479436">
    <property type="component" value="Unassembled WGS sequence"/>
</dbReference>
<organism evidence="2 3">
    <name type="scientific">Basidiobolus ranarum</name>
    <dbReference type="NCBI Taxonomy" id="34480"/>
    <lineage>
        <taxon>Eukaryota</taxon>
        <taxon>Fungi</taxon>
        <taxon>Fungi incertae sedis</taxon>
        <taxon>Zoopagomycota</taxon>
        <taxon>Entomophthoromycotina</taxon>
        <taxon>Basidiobolomycetes</taxon>
        <taxon>Basidiobolales</taxon>
        <taxon>Basidiobolaceae</taxon>
        <taxon>Basidiobolus</taxon>
    </lineage>
</organism>
<gene>
    <name evidence="2" type="ORF">K7432_016086</name>
</gene>
<name>A0ABR2WF72_9FUNG</name>
<keyword evidence="3" id="KW-1185">Reference proteome</keyword>
<comment type="caution">
    <text evidence="2">The sequence shown here is derived from an EMBL/GenBank/DDBJ whole genome shotgun (WGS) entry which is preliminary data.</text>
</comment>
<evidence type="ECO:0000313" key="3">
    <source>
        <dbReference type="Proteomes" id="UP001479436"/>
    </source>
</evidence>
<protein>
    <submittedName>
        <fullName evidence="2">Uncharacterized protein</fullName>
    </submittedName>
</protein>
<sequence length="295" mass="31807">MRFTHGLSATIAFANAISALQQSSPALDNGVQSSSKRVEAWNSQSAQSNIPVSTHSSLLSATTEAHLRSFTTDGLVSLQKASSTAKASKLTNVNTMTSDPSMETAHKTKSEQVKSTEKTVSLLGSSLQTKPSISIPVVSKIQKENEDPAIGTLPDTVSVYSTYTNYQTYTEPPSIIVETTSQLLTTNVGSESVKETHFETTHATVIKKELVTDVDVVKQTTTVAPKSEAEPHTLTKKVTKHHTLTKKESKSPTLVIQTALDTKDTMKRVTKKKTLQPTTVTPTVVVTKKPANKGR</sequence>
<feature type="compositionally biased region" description="Polar residues" evidence="1">
    <location>
        <begin position="87"/>
        <end position="101"/>
    </location>
</feature>
<proteinExistence type="predicted"/>
<feature type="region of interest" description="Disordered" evidence="1">
    <location>
        <begin position="87"/>
        <end position="107"/>
    </location>
</feature>
<evidence type="ECO:0000256" key="1">
    <source>
        <dbReference type="SAM" id="MobiDB-lite"/>
    </source>
</evidence>
<evidence type="ECO:0000313" key="2">
    <source>
        <dbReference type="EMBL" id="KAK9760170.1"/>
    </source>
</evidence>
<reference evidence="2 3" key="1">
    <citation type="submission" date="2023-04" db="EMBL/GenBank/DDBJ databases">
        <title>Genome of Basidiobolus ranarum AG-B5.</title>
        <authorList>
            <person name="Stajich J.E."/>
            <person name="Carter-House D."/>
            <person name="Gryganskyi A."/>
        </authorList>
    </citation>
    <scope>NUCLEOTIDE SEQUENCE [LARGE SCALE GENOMIC DNA]</scope>
    <source>
        <strain evidence="2 3">AG-B5</strain>
    </source>
</reference>
<dbReference type="EMBL" id="JASJQH010002464">
    <property type="protein sequence ID" value="KAK9760170.1"/>
    <property type="molecule type" value="Genomic_DNA"/>
</dbReference>